<dbReference type="PANTHER" id="PTHR33514">
    <property type="entry name" value="PROTEIN ABCI12, CHLOROPLASTIC"/>
    <property type="match status" value="1"/>
</dbReference>
<proteinExistence type="predicted"/>
<evidence type="ECO:0000256" key="2">
    <source>
        <dbReference type="ARBA" id="ARBA00022692"/>
    </source>
</evidence>
<evidence type="ECO:0000256" key="3">
    <source>
        <dbReference type="ARBA" id="ARBA00022989"/>
    </source>
</evidence>
<feature type="transmembrane region" description="Helical" evidence="5">
    <location>
        <begin position="86"/>
        <end position="114"/>
    </location>
</feature>
<dbReference type="RefSeq" id="WP_054493413.1">
    <property type="nucleotide sequence ID" value="NZ_LGKN01000004.1"/>
</dbReference>
<dbReference type="PANTHER" id="PTHR33514:SF15">
    <property type="entry name" value="COBALT TRANSPORT PROTEIN"/>
    <property type="match status" value="1"/>
</dbReference>
<sequence>MPFHPYAWLAWCAAAVSATLLTRNPFYLTLALLAVLWARSVVAPRAAGMTAWLVRWGWLLIAFAALFNGLTIHYGEHVLVRLPSSLPLIGGAITAEAMVFGALTGLSLVTLLVIFATFNDASDYAELLRLTPGFLFQAGLVVSIALVFVPQTVRAYRDVREAQMIRGHRLRSWRDVLPLLLPLLINGLERAIQLAEAMESRGFGGRPVGGGLRARLALLLGLTVLLLGVGLHRLLAHPLIGLGLSAIGLAMLAWGFHRLSRAVRRTRFHQRAWRDEDITLLLISLAVLAAVWGAALFKPSLLAFYPYPRLHMPPFETWLGLVYVGIAAPAFWKRSESA</sequence>
<feature type="transmembrane region" description="Helical" evidence="5">
    <location>
        <begin position="134"/>
        <end position="156"/>
    </location>
</feature>
<feature type="transmembrane region" description="Helical" evidence="5">
    <location>
        <begin position="53"/>
        <end position="74"/>
    </location>
</feature>
<feature type="transmembrane region" description="Helical" evidence="5">
    <location>
        <begin position="315"/>
        <end position="332"/>
    </location>
</feature>
<evidence type="ECO:0000256" key="4">
    <source>
        <dbReference type="ARBA" id="ARBA00023136"/>
    </source>
</evidence>
<gene>
    <name evidence="6" type="ORF">SE16_05635</name>
</gene>
<protein>
    <recommendedName>
        <fullName evidence="8">Energy-coupling factor transport system permease protein</fullName>
    </recommendedName>
</protein>
<organism evidence="6 7">
    <name type="scientific">Ardenticatena maritima</name>
    <dbReference type="NCBI Taxonomy" id="872965"/>
    <lineage>
        <taxon>Bacteria</taxon>
        <taxon>Bacillati</taxon>
        <taxon>Chloroflexota</taxon>
        <taxon>Ardenticatenia</taxon>
        <taxon>Ardenticatenales</taxon>
        <taxon>Ardenticatenaceae</taxon>
        <taxon>Ardenticatena</taxon>
    </lineage>
</organism>
<name>A0A0P6YD52_9CHLR</name>
<dbReference type="EMBL" id="LGKN01000004">
    <property type="protein sequence ID" value="KPL88311.1"/>
    <property type="molecule type" value="Genomic_DNA"/>
</dbReference>
<keyword evidence="3 5" id="KW-1133">Transmembrane helix</keyword>
<evidence type="ECO:0000256" key="1">
    <source>
        <dbReference type="ARBA" id="ARBA00004141"/>
    </source>
</evidence>
<comment type="caution">
    <text evidence="6">The sequence shown here is derived from an EMBL/GenBank/DDBJ whole genome shotgun (WGS) entry which is preliminary data.</text>
</comment>
<feature type="transmembrane region" description="Helical" evidence="5">
    <location>
        <begin position="240"/>
        <end position="257"/>
    </location>
</feature>
<dbReference type="Proteomes" id="UP000050502">
    <property type="component" value="Unassembled WGS sequence"/>
</dbReference>
<keyword evidence="2 5" id="KW-0812">Transmembrane</keyword>
<dbReference type="Pfam" id="PF02361">
    <property type="entry name" value="CbiQ"/>
    <property type="match status" value="1"/>
</dbReference>
<comment type="subcellular location">
    <subcellularLocation>
        <location evidence="1">Membrane</location>
        <topology evidence="1">Multi-pass membrane protein</topology>
    </subcellularLocation>
</comment>
<dbReference type="CDD" id="cd16914">
    <property type="entry name" value="EcfT"/>
    <property type="match status" value="1"/>
</dbReference>
<feature type="transmembrane region" description="Helical" evidence="5">
    <location>
        <begin position="27"/>
        <end position="47"/>
    </location>
</feature>
<evidence type="ECO:0000313" key="6">
    <source>
        <dbReference type="EMBL" id="KPL88311.1"/>
    </source>
</evidence>
<dbReference type="OrthoDB" id="147601at2"/>
<dbReference type="AlphaFoldDB" id="A0A0P6YD52"/>
<evidence type="ECO:0008006" key="8">
    <source>
        <dbReference type="Google" id="ProtNLM"/>
    </source>
</evidence>
<accession>A0A0P6YD52</accession>
<reference evidence="6 7" key="1">
    <citation type="submission" date="2015-07" db="EMBL/GenBank/DDBJ databases">
        <title>Whole genome sequence of Ardenticatena maritima DSM 23922.</title>
        <authorList>
            <person name="Hemp J."/>
            <person name="Ward L.M."/>
            <person name="Pace L.A."/>
            <person name="Fischer W.W."/>
        </authorList>
    </citation>
    <scope>NUCLEOTIDE SEQUENCE [LARGE SCALE GENOMIC DNA]</scope>
    <source>
        <strain evidence="6 7">110S</strain>
    </source>
</reference>
<keyword evidence="4 5" id="KW-0472">Membrane</keyword>
<dbReference type="InterPro" id="IPR003339">
    <property type="entry name" value="ABC/ECF_trnsptr_transmembrane"/>
</dbReference>
<evidence type="ECO:0000256" key="5">
    <source>
        <dbReference type="SAM" id="Phobius"/>
    </source>
</evidence>
<dbReference type="GO" id="GO:0005886">
    <property type="term" value="C:plasma membrane"/>
    <property type="evidence" value="ECO:0007669"/>
    <property type="project" value="UniProtKB-ARBA"/>
</dbReference>
<evidence type="ECO:0000313" key="7">
    <source>
        <dbReference type="Proteomes" id="UP000050502"/>
    </source>
</evidence>
<feature type="transmembrane region" description="Helical" evidence="5">
    <location>
        <begin position="278"/>
        <end position="295"/>
    </location>
</feature>